<dbReference type="SMART" id="SM00530">
    <property type="entry name" value="HTH_XRE"/>
    <property type="match status" value="1"/>
</dbReference>
<dbReference type="InterPro" id="IPR001387">
    <property type="entry name" value="Cro/C1-type_HTH"/>
</dbReference>
<dbReference type="Pfam" id="PF01381">
    <property type="entry name" value="HTH_3"/>
    <property type="match status" value="1"/>
</dbReference>
<dbReference type="CDD" id="cd00093">
    <property type="entry name" value="HTH_XRE"/>
    <property type="match status" value="1"/>
</dbReference>
<dbReference type="AlphaFoldDB" id="A0A240E1I0"/>
<organism evidence="4 5">
    <name type="scientific">Polynucleobacter meluiroseus</name>
    <dbReference type="NCBI Taxonomy" id="1938814"/>
    <lineage>
        <taxon>Bacteria</taxon>
        <taxon>Pseudomonadati</taxon>
        <taxon>Pseudomonadota</taxon>
        <taxon>Betaproteobacteria</taxon>
        <taxon>Burkholderiales</taxon>
        <taxon>Burkholderiaceae</taxon>
        <taxon>Polynucleobacter</taxon>
    </lineage>
</organism>
<feature type="transmembrane region" description="Helical" evidence="2">
    <location>
        <begin position="138"/>
        <end position="159"/>
    </location>
</feature>
<evidence type="ECO:0000256" key="1">
    <source>
        <dbReference type="SAM" id="MobiDB-lite"/>
    </source>
</evidence>
<dbReference type="EMBL" id="OANS01000004">
    <property type="protein sequence ID" value="SNX29298.1"/>
    <property type="molecule type" value="Genomic_DNA"/>
</dbReference>
<dbReference type="Gene3D" id="1.10.260.40">
    <property type="entry name" value="lambda repressor-like DNA-binding domains"/>
    <property type="match status" value="1"/>
</dbReference>
<dbReference type="PROSITE" id="PS50943">
    <property type="entry name" value="HTH_CROC1"/>
    <property type="match status" value="1"/>
</dbReference>
<dbReference type="RefSeq" id="WP_096674231.1">
    <property type="nucleotide sequence ID" value="NZ_OANS01000004.1"/>
</dbReference>
<feature type="compositionally biased region" description="Low complexity" evidence="1">
    <location>
        <begin position="181"/>
        <end position="193"/>
    </location>
</feature>
<protein>
    <submittedName>
        <fullName evidence="4">Protein RodZ, contains Xre-like HTH and DUF4115 domains</fullName>
    </submittedName>
</protein>
<reference evidence="5" key="1">
    <citation type="submission" date="2017-08" db="EMBL/GenBank/DDBJ databases">
        <authorList>
            <person name="Varghese N."/>
            <person name="Submissions S."/>
        </authorList>
    </citation>
    <scope>NUCLEOTIDE SEQUENCE [LARGE SCALE GENOMIC DNA]</scope>
    <source>
        <strain evidence="5">AP-Melu-1000-B4</strain>
    </source>
</reference>
<feature type="region of interest" description="Disordered" evidence="1">
    <location>
        <begin position="170"/>
        <end position="193"/>
    </location>
</feature>
<feature type="compositionally biased region" description="Polar residues" evidence="1">
    <location>
        <begin position="227"/>
        <end position="244"/>
    </location>
</feature>
<feature type="region of interest" description="Disordered" evidence="1">
    <location>
        <begin position="221"/>
        <end position="247"/>
    </location>
</feature>
<keyword evidence="2" id="KW-0812">Transmembrane</keyword>
<dbReference type="Proteomes" id="UP000218069">
    <property type="component" value="Unassembled WGS sequence"/>
</dbReference>
<evidence type="ECO:0000259" key="3">
    <source>
        <dbReference type="PROSITE" id="PS50943"/>
    </source>
</evidence>
<keyword evidence="2" id="KW-1133">Transmembrane helix</keyword>
<gene>
    <name evidence="4" type="ORF">SAMN06295945_1667</name>
</gene>
<keyword evidence="2" id="KW-0472">Membrane</keyword>
<evidence type="ECO:0000256" key="2">
    <source>
        <dbReference type="SAM" id="Phobius"/>
    </source>
</evidence>
<proteinExistence type="predicted"/>
<dbReference type="InterPro" id="IPR010982">
    <property type="entry name" value="Lambda_DNA-bd_dom_sf"/>
</dbReference>
<dbReference type="GO" id="GO:0003677">
    <property type="term" value="F:DNA binding"/>
    <property type="evidence" value="ECO:0007669"/>
    <property type="project" value="InterPro"/>
</dbReference>
<dbReference type="SUPFAM" id="SSF47413">
    <property type="entry name" value="lambda repressor-like DNA-binding domains"/>
    <property type="match status" value="1"/>
</dbReference>
<keyword evidence="5" id="KW-1185">Reference proteome</keyword>
<feature type="domain" description="HTH cro/C1-type" evidence="3">
    <location>
        <begin position="15"/>
        <end position="75"/>
    </location>
</feature>
<sequence length="332" mass="35249">MKKMTTLPEIKPEAFRNARESLGMNVKELAVKACLSVRQIEQIENGGQASYYNPQIKLTAARKVASLLGMKENDAFDFGIDTPTKEVSIEAALNKPVPVATATSKPVTQIIAEESFELESLGSSGPLGKPKQPSQKQLLIWLGLIVATVFALMNLRPLFFGNKPEETQVAKEEITAPASSVPEPVAETATTAANTEAPASLVSGVNAAATATAPAPALSPISTASAETTGNCPAESQSPVSYTPENPRKTGEKVYFQAKAKQVVCVVDATGKRQVKTLEPGVGISFYGQPPFKVLTEGLAQGDIYFQGYKVKLSDLEAKTLVLKPAEIQASN</sequence>
<evidence type="ECO:0000313" key="4">
    <source>
        <dbReference type="EMBL" id="SNX29298.1"/>
    </source>
</evidence>
<evidence type="ECO:0000313" key="5">
    <source>
        <dbReference type="Proteomes" id="UP000218069"/>
    </source>
</evidence>
<dbReference type="OrthoDB" id="9131276at2"/>
<accession>A0A240E1I0</accession>
<name>A0A240E1I0_9BURK</name>